<dbReference type="RefSeq" id="WP_281070230.1">
    <property type="nucleotide sequence ID" value="NZ_BAAAJY010000020.1"/>
</dbReference>
<accession>A0ABS4X987</accession>
<dbReference type="EMBL" id="JAGIOF010000001">
    <property type="protein sequence ID" value="MBP2385026.1"/>
    <property type="molecule type" value="Genomic_DNA"/>
</dbReference>
<gene>
    <name evidence="1" type="ORF">JOF47_000537</name>
</gene>
<dbReference type="Proteomes" id="UP001296993">
    <property type="component" value="Unassembled WGS sequence"/>
</dbReference>
<sequence>MMQLAVLPAGHVAGVWDMKRWRYKLFSIAGKLISSARRQRLLVPESVPESHLYSTLIEGTTRLRNRWRNGHLAT</sequence>
<evidence type="ECO:0000313" key="2">
    <source>
        <dbReference type="Proteomes" id="UP001296993"/>
    </source>
</evidence>
<protein>
    <submittedName>
        <fullName evidence="1">Uncharacterized protein</fullName>
    </submittedName>
</protein>
<reference evidence="1 2" key="1">
    <citation type="submission" date="2021-03" db="EMBL/GenBank/DDBJ databases">
        <title>Sequencing the genomes of 1000 actinobacteria strains.</title>
        <authorList>
            <person name="Klenk H.-P."/>
        </authorList>
    </citation>
    <scope>NUCLEOTIDE SEQUENCE [LARGE SCALE GENOMIC DNA]</scope>
    <source>
        <strain evidence="1 2">DSM 15797</strain>
    </source>
</reference>
<comment type="caution">
    <text evidence="1">The sequence shown here is derived from an EMBL/GenBank/DDBJ whole genome shotgun (WGS) entry which is preliminary data.</text>
</comment>
<name>A0ABS4X987_9MICC</name>
<organism evidence="1 2">
    <name type="scientific">Paeniglutamicibacter kerguelensis</name>
    <dbReference type="NCBI Taxonomy" id="254788"/>
    <lineage>
        <taxon>Bacteria</taxon>
        <taxon>Bacillati</taxon>
        <taxon>Actinomycetota</taxon>
        <taxon>Actinomycetes</taxon>
        <taxon>Micrococcales</taxon>
        <taxon>Micrococcaceae</taxon>
        <taxon>Paeniglutamicibacter</taxon>
    </lineage>
</organism>
<keyword evidence="2" id="KW-1185">Reference proteome</keyword>
<evidence type="ECO:0000313" key="1">
    <source>
        <dbReference type="EMBL" id="MBP2385026.1"/>
    </source>
</evidence>
<proteinExistence type="predicted"/>